<evidence type="ECO:0000313" key="3">
    <source>
        <dbReference type="Proteomes" id="UP000215405"/>
    </source>
</evidence>
<dbReference type="InterPro" id="IPR030395">
    <property type="entry name" value="GP_PDE_dom"/>
</dbReference>
<dbReference type="EMBL" id="NBYO01000002">
    <property type="protein sequence ID" value="OXT00150.1"/>
    <property type="molecule type" value="Genomic_DNA"/>
</dbReference>
<gene>
    <name evidence="2" type="ORF">B7H23_08175</name>
</gene>
<dbReference type="RefSeq" id="WP_094076974.1">
    <property type="nucleotide sequence ID" value="NZ_NBYO01000002.1"/>
</dbReference>
<protein>
    <recommendedName>
        <fullName evidence="1">GP-PDE domain-containing protein</fullName>
    </recommendedName>
</protein>
<dbReference type="Pfam" id="PF03009">
    <property type="entry name" value="GDPD"/>
    <property type="match status" value="1"/>
</dbReference>
<reference evidence="3" key="1">
    <citation type="journal article" date="2017" name="Int. J. Syst. Evol. Microbiol.">
        <title>Notoacmeibacter marinus gen. nov., sp. nov., isolated from the gut of a limpet and proposal of Notoacmeibacteraceae fam. nov. in the order Rhizobiales of the class Alphaproteobacteria.</title>
        <authorList>
            <person name="Huang Z."/>
            <person name="Guo F."/>
            <person name="Lai Q."/>
        </authorList>
    </citation>
    <scope>NUCLEOTIDE SEQUENCE [LARGE SCALE GENOMIC DNA]</scope>
    <source>
        <strain evidence="3">XMTR2A4</strain>
    </source>
</reference>
<dbReference type="GO" id="GO:0008081">
    <property type="term" value="F:phosphoric diester hydrolase activity"/>
    <property type="evidence" value="ECO:0007669"/>
    <property type="project" value="InterPro"/>
</dbReference>
<keyword evidence="3" id="KW-1185">Reference proteome</keyword>
<dbReference type="InterPro" id="IPR017946">
    <property type="entry name" value="PLC-like_Pdiesterase_TIM-brl"/>
</dbReference>
<feature type="domain" description="GP-PDE" evidence="1">
    <location>
        <begin position="10"/>
        <end position="235"/>
    </location>
</feature>
<dbReference type="PANTHER" id="PTHR46211">
    <property type="entry name" value="GLYCEROPHOSPHORYL DIESTER PHOSPHODIESTERASE"/>
    <property type="match status" value="1"/>
</dbReference>
<accession>A0A231UW71</accession>
<dbReference type="SUPFAM" id="SSF51695">
    <property type="entry name" value="PLC-like phosphodiesterases"/>
    <property type="match status" value="1"/>
</dbReference>
<evidence type="ECO:0000313" key="2">
    <source>
        <dbReference type="EMBL" id="OXT00150.1"/>
    </source>
</evidence>
<proteinExistence type="predicted"/>
<dbReference type="Proteomes" id="UP000215405">
    <property type="component" value="Unassembled WGS sequence"/>
</dbReference>
<comment type="caution">
    <text evidence="2">The sequence shown here is derived from an EMBL/GenBank/DDBJ whole genome shotgun (WGS) entry which is preliminary data.</text>
</comment>
<evidence type="ECO:0000259" key="1">
    <source>
        <dbReference type="PROSITE" id="PS51704"/>
    </source>
</evidence>
<dbReference type="AlphaFoldDB" id="A0A231UW71"/>
<dbReference type="PROSITE" id="PS51704">
    <property type="entry name" value="GP_PDE"/>
    <property type="match status" value="1"/>
</dbReference>
<organism evidence="2 3">
    <name type="scientific">Notoacmeibacter marinus</name>
    <dbReference type="NCBI Taxonomy" id="1876515"/>
    <lineage>
        <taxon>Bacteria</taxon>
        <taxon>Pseudomonadati</taxon>
        <taxon>Pseudomonadota</taxon>
        <taxon>Alphaproteobacteria</taxon>
        <taxon>Hyphomicrobiales</taxon>
        <taxon>Notoacmeibacteraceae</taxon>
        <taxon>Notoacmeibacter</taxon>
    </lineage>
</organism>
<sequence>MPPRSEFIVERPIAHRGLHDREAGRPENTLGAAKAALDAGYAIECDVRLSADGEAMVFHDEKLERLTGQVGDFANLAMREAHALSVHDSDERIPTLVDFIALIDGKVPLVIELKGDGGGADHLALAVAKVLDASALNIAVMSFSHRQIGQLRKLLPDRPVGLVATGCAPRDLDEHRQMIDIVDFVSFNVDELDNAFCAETRERELPLICWTVRSPEQAERAYRQCDQITFEGFHP</sequence>
<dbReference type="PANTHER" id="PTHR46211:SF1">
    <property type="entry name" value="GLYCEROPHOSPHODIESTER PHOSPHODIESTERASE, CYTOPLASMIC"/>
    <property type="match status" value="1"/>
</dbReference>
<name>A0A231UW71_9HYPH</name>
<dbReference type="GO" id="GO:0006629">
    <property type="term" value="P:lipid metabolic process"/>
    <property type="evidence" value="ECO:0007669"/>
    <property type="project" value="InterPro"/>
</dbReference>
<dbReference type="Gene3D" id="3.20.20.190">
    <property type="entry name" value="Phosphatidylinositol (PI) phosphodiesterase"/>
    <property type="match status" value="1"/>
</dbReference>